<feature type="transmembrane region" description="Helical" evidence="1">
    <location>
        <begin position="283"/>
        <end position="306"/>
    </location>
</feature>
<reference evidence="2 3" key="1">
    <citation type="submission" date="2023-03" db="EMBL/GenBank/DDBJ databases">
        <title>Draft genome sequence of Thalassotalea insulae KCTC 62186T.</title>
        <authorList>
            <person name="Sawabe T."/>
        </authorList>
    </citation>
    <scope>NUCLEOTIDE SEQUENCE [LARGE SCALE GENOMIC DNA]</scope>
    <source>
        <strain evidence="2 3">KCTC 62186</strain>
    </source>
</reference>
<feature type="transmembrane region" description="Helical" evidence="1">
    <location>
        <begin position="248"/>
        <end position="271"/>
    </location>
</feature>
<gene>
    <name evidence="2" type="ORF">tinsulaeT_21750</name>
</gene>
<dbReference type="Proteomes" id="UP001157186">
    <property type="component" value="Unassembled WGS sequence"/>
</dbReference>
<dbReference type="RefSeq" id="WP_284244708.1">
    <property type="nucleotide sequence ID" value="NZ_BSST01000001.1"/>
</dbReference>
<protein>
    <submittedName>
        <fullName evidence="2">Uncharacterized protein</fullName>
    </submittedName>
</protein>
<keyword evidence="1" id="KW-0472">Membrane</keyword>
<dbReference type="PROSITE" id="PS51257">
    <property type="entry name" value="PROKAR_LIPOPROTEIN"/>
    <property type="match status" value="1"/>
</dbReference>
<name>A0ABQ6GWE7_9GAMM</name>
<feature type="transmembrane region" description="Helical" evidence="1">
    <location>
        <begin position="362"/>
        <end position="381"/>
    </location>
</feature>
<keyword evidence="1" id="KW-0812">Transmembrane</keyword>
<sequence>MNVFNKNLVTRWWWLSSVFSLGCIVVIAMIWYQVDIHYQPNKHQLLSEDAAKAHLVEEFNQTSLSNEQNLQYIPTGIYLQSFKFSSSNDVRITGYIWQRYLTAKLETTEPKANFIFPEQVGGSSDFELAYQHQVGEHTVLGWYFDVTLRQKFSYKNYPLDHKTVWIKLWPAHFDRNIVLLPALNDYHSTAPGDTFGIDTDIVIGNWEINETFFDYKLGHYDTSFGFNQAYNEQNYPELSFNLVLKRKFLNAFVIHLVPLLTVAVLLFASLMSVTAEQVKRETFGFNFTAIISIVSALFFVVMLSHIQLRKQFAEDGIVYIEYFFLLMYFIMISIICNTYFFSRGKEYSSGWLHAQDHLIPKLIYWPLTLGSMALVTYCHFVG</sequence>
<evidence type="ECO:0000256" key="1">
    <source>
        <dbReference type="SAM" id="Phobius"/>
    </source>
</evidence>
<proteinExistence type="predicted"/>
<organism evidence="2 3">
    <name type="scientific">Thalassotalea insulae</name>
    <dbReference type="NCBI Taxonomy" id="2056778"/>
    <lineage>
        <taxon>Bacteria</taxon>
        <taxon>Pseudomonadati</taxon>
        <taxon>Pseudomonadota</taxon>
        <taxon>Gammaproteobacteria</taxon>
        <taxon>Alteromonadales</taxon>
        <taxon>Colwelliaceae</taxon>
        <taxon>Thalassotalea</taxon>
    </lineage>
</organism>
<evidence type="ECO:0000313" key="3">
    <source>
        <dbReference type="Proteomes" id="UP001157186"/>
    </source>
</evidence>
<keyword evidence="1" id="KW-1133">Transmembrane helix</keyword>
<feature type="transmembrane region" description="Helical" evidence="1">
    <location>
        <begin position="12"/>
        <end position="32"/>
    </location>
</feature>
<feature type="transmembrane region" description="Helical" evidence="1">
    <location>
        <begin position="318"/>
        <end position="342"/>
    </location>
</feature>
<evidence type="ECO:0000313" key="2">
    <source>
        <dbReference type="EMBL" id="GLX78835.1"/>
    </source>
</evidence>
<dbReference type="EMBL" id="BSST01000001">
    <property type="protein sequence ID" value="GLX78835.1"/>
    <property type="molecule type" value="Genomic_DNA"/>
</dbReference>
<keyword evidence="3" id="KW-1185">Reference proteome</keyword>
<accession>A0ABQ6GWE7</accession>
<comment type="caution">
    <text evidence="2">The sequence shown here is derived from an EMBL/GenBank/DDBJ whole genome shotgun (WGS) entry which is preliminary data.</text>
</comment>